<dbReference type="HOGENOM" id="CLU_034941_1_1_11"/>
<dbReference type="AlphaFoldDB" id="A0A0B6TQ77"/>
<dbReference type="CDD" id="cd13399">
    <property type="entry name" value="Slt35-like"/>
    <property type="match status" value="1"/>
</dbReference>
<keyword evidence="1" id="KW-1133">Transmembrane helix</keyword>
<dbReference type="RefSeq" id="WP_042621029.1">
    <property type="nucleotide sequence ID" value="NZ_CP007790.1"/>
</dbReference>
<dbReference type="OrthoDB" id="9796191at2"/>
<gene>
    <name evidence="3" type="primary">lpqU</name>
    <name evidence="3" type="ORF">B840_03795</name>
</gene>
<dbReference type="GO" id="GO:0008933">
    <property type="term" value="F:peptidoglycan lytic transglycosylase activity"/>
    <property type="evidence" value="ECO:0007669"/>
    <property type="project" value="TreeGrafter"/>
</dbReference>
<evidence type="ECO:0000259" key="2">
    <source>
        <dbReference type="Pfam" id="PF13406"/>
    </source>
</evidence>
<dbReference type="EMBL" id="CP007790">
    <property type="protein sequence ID" value="AJK68379.1"/>
    <property type="molecule type" value="Genomic_DNA"/>
</dbReference>
<accession>A0A0B6TQ77</accession>
<dbReference type="Gene3D" id="1.10.530.10">
    <property type="match status" value="1"/>
</dbReference>
<dbReference type="InterPro" id="IPR023346">
    <property type="entry name" value="Lysozyme-like_dom_sf"/>
</dbReference>
<protein>
    <submittedName>
        <fullName evidence="3">LpqU family protein</fullName>
    </submittedName>
</protein>
<feature type="transmembrane region" description="Helical" evidence="1">
    <location>
        <begin position="12"/>
        <end position="33"/>
    </location>
</feature>
<dbReference type="PANTHER" id="PTHR30163:SF8">
    <property type="entry name" value="LYTIC MUREIN TRANSGLYCOSYLASE"/>
    <property type="match status" value="1"/>
</dbReference>
<evidence type="ECO:0000313" key="4">
    <source>
        <dbReference type="Proteomes" id="UP000031928"/>
    </source>
</evidence>
<dbReference type="Proteomes" id="UP000031928">
    <property type="component" value="Chromosome"/>
</dbReference>
<dbReference type="STRING" id="1224162.B840_03795"/>
<dbReference type="InterPro" id="IPR043426">
    <property type="entry name" value="MltB-like"/>
</dbReference>
<dbReference type="PANTHER" id="PTHR30163">
    <property type="entry name" value="MEMBRANE-BOUND LYTIC MUREIN TRANSGLYCOSYLASE B"/>
    <property type="match status" value="1"/>
</dbReference>
<feature type="domain" description="Transglycosylase SLT" evidence="2">
    <location>
        <begin position="178"/>
        <end position="222"/>
    </location>
</feature>
<dbReference type="KEGG" id="cmq:B840_03795"/>
<evidence type="ECO:0000313" key="3">
    <source>
        <dbReference type="EMBL" id="AJK68379.1"/>
    </source>
</evidence>
<dbReference type="SUPFAM" id="SSF53955">
    <property type="entry name" value="Lysozyme-like"/>
    <property type="match status" value="1"/>
</dbReference>
<reference evidence="3 4" key="1">
    <citation type="submission" date="2014-05" db="EMBL/GenBank/DDBJ databases">
        <title>Complete genome sequence of Corynebacterium marinum DSM 44953.</title>
        <authorList>
            <person name="Schaffert L."/>
            <person name="Albersmeier A."/>
            <person name="Kalinowski J."/>
            <person name="Ruckert C."/>
        </authorList>
    </citation>
    <scope>NUCLEOTIDE SEQUENCE [LARGE SCALE GENOMIC DNA]</scope>
    <source>
        <strain evidence="3 4">DSM 44953</strain>
    </source>
</reference>
<dbReference type="GO" id="GO:0009253">
    <property type="term" value="P:peptidoglycan catabolic process"/>
    <property type="evidence" value="ECO:0007669"/>
    <property type="project" value="TreeGrafter"/>
</dbReference>
<dbReference type="InterPro" id="IPR031304">
    <property type="entry name" value="SLT_2"/>
</dbReference>
<keyword evidence="1" id="KW-0472">Membrane</keyword>
<keyword evidence="1" id="KW-0812">Transmembrane</keyword>
<name>A0A0B6TQ77_9CORY</name>
<proteinExistence type="predicted"/>
<keyword evidence="4" id="KW-1185">Reference proteome</keyword>
<evidence type="ECO:0000256" key="1">
    <source>
        <dbReference type="SAM" id="Phobius"/>
    </source>
</evidence>
<dbReference type="Pfam" id="PF13406">
    <property type="entry name" value="SLT_2"/>
    <property type="match status" value="1"/>
</dbReference>
<organism evidence="3 4">
    <name type="scientific">Corynebacterium marinum DSM 44953</name>
    <dbReference type="NCBI Taxonomy" id="1224162"/>
    <lineage>
        <taxon>Bacteria</taxon>
        <taxon>Bacillati</taxon>
        <taxon>Actinomycetota</taxon>
        <taxon>Actinomycetes</taxon>
        <taxon>Mycobacteriales</taxon>
        <taxon>Corynebacteriaceae</taxon>
        <taxon>Corynebacterium</taxon>
    </lineage>
</organism>
<sequence>MSGGVRRATGCGLGVVLAIIMVISLIGWLLSFLDISGPARQLQPVPDNVPPAAGAEVPGIDIQASGRTSDKLAFWSEPLAESTGVPGAALRAYGNAELIAQDAWPGCNLKWNTLAGIGWVESRHGTYSGSYFDRSSINDLGFAEPKIIGIPLDGGPGVAEIRDTDGGLLDGDTEFDRAVGPMQFIPESWGRYGRDANGDGVADPHQIDDAALGAANLLCNGGRDLSTPEGWSAAIYSYNRSEQYLIDVRDAAASYALGQPAR</sequence>